<dbReference type="EMBL" id="NCVQ01000004">
    <property type="protein sequence ID" value="PWZ32380.1"/>
    <property type="molecule type" value="Genomic_DNA"/>
</dbReference>
<name>A0A3L6FHP9_MAIZE</name>
<sequence>MQRPRARRLPRCRSRSRCCRRRALTSPASSTISLPSSTSLESTIRQCTTHGRLFRWRCALSACITKLG</sequence>
<accession>A0A3L6FHP9</accession>
<organism evidence="1 2">
    <name type="scientific">Zea mays</name>
    <name type="common">Maize</name>
    <dbReference type="NCBI Taxonomy" id="4577"/>
    <lineage>
        <taxon>Eukaryota</taxon>
        <taxon>Viridiplantae</taxon>
        <taxon>Streptophyta</taxon>
        <taxon>Embryophyta</taxon>
        <taxon>Tracheophyta</taxon>
        <taxon>Spermatophyta</taxon>
        <taxon>Magnoliopsida</taxon>
        <taxon>Liliopsida</taxon>
        <taxon>Poales</taxon>
        <taxon>Poaceae</taxon>
        <taxon>PACMAD clade</taxon>
        <taxon>Panicoideae</taxon>
        <taxon>Andropogonodae</taxon>
        <taxon>Andropogoneae</taxon>
        <taxon>Tripsacinae</taxon>
        <taxon>Zea</taxon>
    </lineage>
</organism>
<dbReference type="AlphaFoldDB" id="A0A3L6FHP9"/>
<evidence type="ECO:0000313" key="1">
    <source>
        <dbReference type="EMBL" id="PWZ32380.1"/>
    </source>
</evidence>
<evidence type="ECO:0000313" key="2">
    <source>
        <dbReference type="Proteomes" id="UP000251960"/>
    </source>
</evidence>
<proteinExistence type="predicted"/>
<gene>
    <name evidence="1" type="ORF">Zm00014a_002575</name>
</gene>
<protein>
    <submittedName>
        <fullName evidence="1">Uncharacterized protein</fullName>
    </submittedName>
</protein>
<comment type="caution">
    <text evidence="1">The sequence shown here is derived from an EMBL/GenBank/DDBJ whole genome shotgun (WGS) entry which is preliminary data.</text>
</comment>
<reference evidence="1 2" key="1">
    <citation type="journal article" date="2018" name="Nat. Genet.">
        <title>Extensive intraspecific gene order and gene structural variations between Mo17 and other maize genomes.</title>
        <authorList>
            <person name="Sun S."/>
            <person name="Zhou Y."/>
            <person name="Chen J."/>
            <person name="Shi J."/>
            <person name="Zhao H."/>
            <person name="Zhao H."/>
            <person name="Song W."/>
            <person name="Zhang M."/>
            <person name="Cui Y."/>
            <person name="Dong X."/>
            <person name="Liu H."/>
            <person name="Ma X."/>
            <person name="Jiao Y."/>
            <person name="Wang B."/>
            <person name="Wei X."/>
            <person name="Stein J.C."/>
            <person name="Glaubitz J.C."/>
            <person name="Lu F."/>
            <person name="Yu G."/>
            <person name="Liang C."/>
            <person name="Fengler K."/>
            <person name="Li B."/>
            <person name="Rafalski A."/>
            <person name="Schnable P.S."/>
            <person name="Ware D.H."/>
            <person name="Buckler E.S."/>
            <person name="Lai J."/>
        </authorList>
    </citation>
    <scope>NUCLEOTIDE SEQUENCE [LARGE SCALE GENOMIC DNA]</scope>
    <source>
        <strain evidence="2">cv. Missouri 17</strain>
        <tissue evidence="1">Seedling</tissue>
    </source>
</reference>
<dbReference type="Proteomes" id="UP000251960">
    <property type="component" value="Chromosome 3"/>
</dbReference>